<proteinExistence type="predicted"/>
<reference evidence="1 2" key="1">
    <citation type="journal article" date="2019" name="Nat. Med.">
        <title>A library of human gut bacterial isolates paired with longitudinal multiomics data enables mechanistic microbiome research.</title>
        <authorList>
            <person name="Poyet M."/>
            <person name="Groussin M."/>
            <person name="Gibbons S.M."/>
            <person name="Avila-Pacheco J."/>
            <person name="Jiang X."/>
            <person name="Kearney S.M."/>
            <person name="Perrotta A.R."/>
            <person name="Berdy B."/>
            <person name="Zhao S."/>
            <person name="Lieberman T.D."/>
            <person name="Swanson P.K."/>
            <person name="Smith M."/>
            <person name="Roesemann S."/>
            <person name="Alexander J.E."/>
            <person name="Rich S.A."/>
            <person name="Livny J."/>
            <person name="Vlamakis H."/>
            <person name="Clish C."/>
            <person name="Bullock K."/>
            <person name="Deik A."/>
            <person name="Scott J."/>
            <person name="Pierce K.A."/>
            <person name="Xavier R.J."/>
            <person name="Alm E.J."/>
        </authorList>
    </citation>
    <scope>NUCLEOTIDE SEQUENCE [LARGE SCALE GENOMIC DNA]</scope>
    <source>
        <strain evidence="1 2">BIOML-B1</strain>
    </source>
</reference>
<dbReference type="AlphaFoldDB" id="A0A844DHZ4"/>
<dbReference type="RefSeq" id="WP_154265257.1">
    <property type="nucleotide sequence ID" value="NZ_WKQM01000001.1"/>
</dbReference>
<gene>
    <name evidence="1" type="ORF">GKE10_00120</name>
</gene>
<accession>A0A844DHZ4</accession>
<dbReference type="Proteomes" id="UP000462091">
    <property type="component" value="Unassembled WGS sequence"/>
</dbReference>
<evidence type="ECO:0000313" key="2">
    <source>
        <dbReference type="Proteomes" id="UP000462091"/>
    </source>
</evidence>
<dbReference type="EMBL" id="WKQM01000001">
    <property type="protein sequence ID" value="MSC50342.1"/>
    <property type="molecule type" value="Genomic_DNA"/>
</dbReference>
<sequence length="69" mass="8030">MMTAKEYVEGKVKSYTRLAERCRREAEASDDIVVRAGYSARANVWEMCAEEMDNVREMLQEESEEITYA</sequence>
<organism evidence="1 2">
    <name type="scientific">Faecalibacterium prausnitzii</name>
    <dbReference type="NCBI Taxonomy" id="853"/>
    <lineage>
        <taxon>Bacteria</taxon>
        <taxon>Bacillati</taxon>
        <taxon>Bacillota</taxon>
        <taxon>Clostridia</taxon>
        <taxon>Eubacteriales</taxon>
        <taxon>Oscillospiraceae</taxon>
        <taxon>Faecalibacterium</taxon>
    </lineage>
</organism>
<evidence type="ECO:0000313" key="1">
    <source>
        <dbReference type="EMBL" id="MSC50342.1"/>
    </source>
</evidence>
<protein>
    <submittedName>
        <fullName evidence="1">Uncharacterized protein</fullName>
    </submittedName>
</protein>
<name>A0A844DHZ4_9FIRM</name>
<comment type="caution">
    <text evidence="1">The sequence shown here is derived from an EMBL/GenBank/DDBJ whole genome shotgun (WGS) entry which is preliminary data.</text>
</comment>